<dbReference type="GO" id="GO:0008233">
    <property type="term" value="F:peptidase activity"/>
    <property type="evidence" value="ECO:0007669"/>
    <property type="project" value="UniProtKB-KW"/>
</dbReference>
<dbReference type="Gene3D" id="3.30.1390.10">
    <property type="match status" value="1"/>
</dbReference>
<dbReference type="InterPro" id="IPR022935">
    <property type="entry name" value="ClpS"/>
</dbReference>
<dbReference type="NCBIfam" id="NF000672">
    <property type="entry name" value="PRK00033.1-5"/>
    <property type="match status" value="1"/>
</dbReference>
<evidence type="ECO:0000256" key="1">
    <source>
        <dbReference type="HAMAP-Rule" id="MF_00302"/>
    </source>
</evidence>
<evidence type="ECO:0000313" key="3">
    <source>
        <dbReference type="EMBL" id="SDN96792.1"/>
    </source>
</evidence>
<name>A0A1H0FQI5_9BACT</name>
<dbReference type="GO" id="GO:0030163">
    <property type="term" value="P:protein catabolic process"/>
    <property type="evidence" value="ECO:0007669"/>
    <property type="project" value="InterPro"/>
</dbReference>
<comment type="subunit">
    <text evidence="1">Binds to the N-terminal domain of the chaperone ClpA.</text>
</comment>
<dbReference type="PANTHER" id="PTHR33473">
    <property type="entry name" value="ATP-DEPENDENT CLP PROTEASE ADAPTER PROTEIN CLPS1, CHLOROPLASTIC"/>
    <property type="match status" value="1"/>
</dbReference>
<dbReference type="InterPro" id="IPR003769">
    <property type="entry name" value="ClpS_core"/>
</dbReference>
<keyword evidence="3" id="KW-0645">Protease</keyword>
<dbReference type="OrthoDB" id="9796121at2"/>
<evidence type="ECO:0000259" key="2">
    <source>
        <dbReference type="Pfam" id="PF02617"/>
    </source>
</evidence>
<gene>
    <name evidence="1" type="primary">clpS</name>
    <name evidence="3" type="ORF">SAMN04488516_11352</name>
</gene>
<feature type="domain" description="Adaptor protein ClpS core" evidence="2">
    <location>
        <begin position="20"/>
        <end position="99"/>
    </location>
</feature>
<proteinExistence type="inferred from homology"/>
<evidence type="ECO:0000313" key="4">
    <source>
        <dbReference type="Proteomes" id="UP000199602"/>
    </source>
</evidence>
<dbReference type="HAMAP" id="MF_00302">
    <property type="entry name" value="ClpS"/>
    <property type="match status" value="1"/>
</dbReference>
<dbReference type="Pfam" id="PF02617">
    <property type="entry name" value="ClpS"/>
    <property type="match status" value="1"/>
</dbReference>
<protein>
    <recommendedName>
        <fullName evidence="1">ATP-dependent Clp protease adapter protein ClpS</fullName>
    </recommendedName>
</protein>
<reference evidence="3 4" key="1">
    <citation type="submission" date="2016-10" db="EMBL/GenBank/DDBJ databases">
        <authorList>
            <person name="de Groot N.N."/>
        </authorList>
    </citation>
    <scope>NUCLEOTIDE SEQUENCE [LARGE SCALE GENOMIC DNA]</scope>
    <source>
        <strain evidence="3 4">DSM 15269</strain>
    </source>
</reference>
<sequence>MSEKFSSDFELADLVEDNIEEPKYYKVLLHNDDYTTMDFVVEVLQKIFHKDKAEAYAIMMKVHTEGIGVCGIYPLEIAETKVFLVKQMARSRGFPLKCTLEEV</sequence>
<dbReference type="FunFam" id="3.30.1390.10:FF:000002">
    <property type="entry name" value="ATP-dependent Clp protease adapter protein ClpS"/>
    <property type="match status" value="1"/>
</dbReference>
<keyword evidence="3" id="KW-0378">Hydrolase</keyword>
<dbReference type="SUPFAM" id="SSF54736">
    <property type="entry name" value="ClpS-like"/>
    <property type="match status" value="1"/>
</dbReference>
<dbReference type="Proteomes" id="UP000199602">
    <property type="component" value="Unassembled WGS sequence"/>
</dbReference>
<dbReference type="GO" id="GO:0006508">
    <property type="term" value="P:proteolysis"/>
    <property type="evidence" value="ECO:0007669"/>
    <property type="project" value="UniProtKB-UniRule"/>
</dbReference>
<comment type="similarity">
    <text evidence="1">Belongs to the ClpS family.</text>
</comment>
<dbReference type="RefSeq" id="WP_092066245.1">
    <property type="nucleotide sequence ID" value="NZ_FNIN01000013.1"/>
</dbReference>
<dbReference type="EMBL" id="FNIN01000013">
    <property type="protein sequence ID" value="SDN96792.1"/>
    <property type="molecule type" value="Genomic_DNA"/>
</dbReference>
<dbReference type="STRING" id="206665.SAMN04488516_11352"/>
<dbReference type="AlphaFoldDB" id="A0A1H0FQI5"/>
<comment type="function">
    <text evidence="1">Involved in the modulation of the specificity of the ClpAP-mediated ATP-dependent protein degradation.</text>
</comment>
<dbReference type="PANTHER" id="PTHR33473:SF19">
    <property type="entry name" value="ATP-DEPENDENT CLP PROTEASE ADAPTER PROTEIN CLPS"/>
    <property type="match status" value="1"/>
</dbReference>
<organism evidence="3 4">
    <name type="scientific">Desulfonauticus submarinus</name>
    <dbReference type="NCBI Taxonomy" id="206665"/>
    <lineage>
        <taxon>Bacteria</taxon>
        <taxon>Pseudomonadati</taxon>
        <taxon>Thermodesulfobacteriota</taxon>
        <taxon>Desulfovibrionia</taxon>
        <taxon>Desulfovibrionales</taxon>
        <taxon>Desulfonauticaceae</taxon>
        <taxon>Desulfonauticus</taxon>
    </lineage>
</organism>
<dbReference type="InterPro" id="IPR014719">
    <property type="entry name" value="Ribosomal_bL12_C/ClpS-like"/>
</dbReference>
<keyword evidence="4" id="KW-1185">Reference proteome</keyword>
<accession>A0A1H0FQI5</accession>